<feature type="region of interest" description="Disordered" evidence="1">
    <location>
        <begin position="28"/>
        <end position="77"/>
    </location>
</feature>
<reference evidence="2" key="2">
    <citation type="submission" date="2023-04" db="EMBL/GenBank/DDBJ databases">
        <authorList>
            <person name="Bruccoleri R.E."/>
            <person name="Oakeley E.J."/>
            <person name="Faust A.-M."/>
            <person name="Dessus-Babus S."/>
            <person name="Altorfer M."/>
            <person name="Burckhardt D."/>
            <person name="Oertli M."/>
            <person name="Naumann U."/>
            <person name="Petersen F."/>
            <person name="Wong J."/>
        </authorList>
    </citation>
    <scope>NUCLEOTIDE SEQUENCE</scope>
    <source>
        <strain evidence="2">GSM-AAB239-AS_SAM_17_03QT</strain>
        <tissue evidence="2">Leaf</tissue>
    </source>
</reference>
<feature type="compositionally biased region" description="Basic and acidic residues" evidence="1">
    <location>
        <begin position="28"/>
        <end position="43"/>
    </location>
</feature>
<keyword evidence="3" id="KW-1185">Reference proteome</keyword>
<evidence type="ECO:0000313" key="3">
    <source>
        <dbReference type="Proteomes" id="UP001140949"/>
    </source>
</evidence>
<dbReference type="Proteomes" id="UP001140949">
    <property type="component" value="Unassembled WGS sequence"/>
</dbReference>
<evidence type="ECO:0000256" key="1">
    <source>
        <dbReference type="SAM" id="MobiDB-lite"/>
    </source>
</evidence>
<protein>
    <submittedName>
        <fullName evidence="2">rRNA-processing protein FCF1-like protein</fullName>
    </submittedName>
</protein>
<name>A0AAX6I6X8_IRIPA</name>
<reference evidence="2" key="1">
    <citation type="journal article" date="2023" name="GigaByte">
        <title>Genome assembly of the bearded iris, Iris pallida Lam.</title>
        <authorList>
            <person name="Bruccoleri R.E."/>
            <person name="Oakeley E.J."/>
            <person name="Faust A.M.E."/>
            <person name="Altorfer M."/>
            <person name="Dessus-Babus S."/>
            <person name="Burckhardt D."/>
            <person name="Oertli M."/>
            <person name="Naumann U."/>
            <person name="Petersen F."/>
            <person name="Wong J."/>
        </authorList>
    </citation>
    <scope>NUCLEOTIDE SEQUENCE</scope>
    <source>
        <strain evidence="2">GSM-AAB239-AS_SAM_17_03QT</strain>
    </source>
</reference>
<evidence type="ECO:0000313" key="2">
    <source>
        <dbReference type="EMBL" id="KAJ6849070.1"/>
    </source>
</evidence>
<dbReference type="AlphaFoldDB" id="A0AAX6I6X8"/>
<organism evidence="2 3">
    <name type="scientific">Iris pallida</name>
    <name type="common">Sweet iris</name>
    <dbReference type="NCBI Taxonomy" id="29817"/>
    <lineage>
        <taxon>Eukaryota</taxon>
        <taxon>Viridiplantae</taxon>
        <taxon>Streptophyta</taxon>
        <taxon>Embryophyta</taxon>
        <taxon>Tracheophyta</taxon>
        <taxon>Spermatophyta</taxon>
        <taxon>Magnoliopsida</taxon>
        <taxon>Liliopsida</taxon>
        <taxon>Asparagales</taxon>
        <taxon>Iridaceae</taxon>
        <taxon>Iridoideae</taxon>
        <taxon>Irideae</taxon>
        <taxon>Iris</taxon>
    </lineage>
</organism>
<gene>
    <name evidence="2" type="ORF">M6B38_271330</name>
</gene>
<sequence length="115" mass="12735">MGKAKKGPKFAAVKRLVSSKTLKKYKEEVLNPKKKDSSKEKLSRNVPAVSSALTTPRSARRTASSSTPTSSTSPSRTSWIWRKECWTAFMQNALPASPTVLWLSLKSWGRSIVLP</sequence>
<accession>A0AAX6I6X8</accession>
<feature type="compositionally biased region" description="Low complexity" evidence="1">
    <location>
        <begin position="50"/>
        <end position="77"/>
    </location>
</feature>
<proteinExistence type="predicted"/>
<dbReference type="EMBL" id="JANAVB010003999">
    <property type="protein sequence ID" value="KAJ6849070.1"/>
    <property type="molecule type" value="Genomic_DNA"/>
</dbReference>
<comment type="caution">
    <text evidence="2">The sequence shown here is derived from an EMBL/GenBank/DDBJ whole genome shotgun (WGS) entry which is preliminary data.</text>
</comment>